<dbReference type="Pfam" id="PF00378">
    <property type="entry name" value="ECH_1"/>
    <property type="match status" value="1"/>
</dbReference>
<dbReference type="Proteomes" id="UP000198553">
    <property type="component" value="Unassembled WGS sequence"/>
</dbReference>
<keyword evidence="12" id="KW-1185">Reference proteome</keyword>
<feature type="domain" description="3-hydroxyacyl-CoA dehydrogenase C-terminal" evidence="9">
    <location>
        <begin position="231"/>
        <end position="328"/>
    </location>
</feature>
<dbReference type="PANTHER" id="PTHR48075">
    <property type="entry name" value="3-HYDROXYACYL-COA DEHYDROGENASE FAMILY PROTEIN"/>
    <property type="match status" value="1"/>
</dbReference>
<dbReference type="InterPro" id="IPR001753">
    <property type="entry name" value="Enoyl-CoA_hydra/iso"/>
</dbReference>
<dbReference type="GO" id="GO:0003857">
    <property type="term" value="F:(3S)-3-hydroxyacyl-CoA dehydrogenase (NAD+) activity"/>
    <property type="evidence" value="ECO:0007669"/>
    <property type="project" value="UniProtKB-EC"/>
</dbReference>
<keyword evidence="5" id="KW-0560">Oxidoreductase</keyword>
<keyword evidence="4" id="KW-0442">Lipid degradation</keyword>
<gene>
    <name evidence="11" type="ORF">SAMN05192533_104130</name>
</gene>
<evidence type="ECO:0000259" key="9">
    <source>
        <dbReference type="Pfam" id="PF00725"/>
    </source>
</evidence>
<evidence type="ECO:0000256" key="5">
    <source>
        <dbReference type="ARBA" id="ARBA00023002"/>
    </source>
</evidence>
<dbReference type="STRING" id="930146.SAMN05192533_104130"/>
<dbReference type="UniPathway" id="UPA00659"/>
<dbReference type="InterPro" id="IPR036291">
    <property type="entry name" value="NAD(P)-bd_dom_sf"/>
</dbReference>
<dbReference type="InterPro" id="IPR006108">
    <property type="entry name" value="3HC_DH_C"/>
</dbReference>
<evidence type="ECO:0000256" key="2">
    <source>
        <dbReference type="ARBA" id="ARBA00009463"/>
    </source>
</evidence>
<dbReference type="InterPro" id="IPR029045">
    <property type="entry name" value="ClpP/crotonase-like_dom_sf"/>
</dbReference>
<name>A0A1H7ZZD7_9BACI</name>
<dbReference type="PANTHER" id="PTHR48075:SF7">
    <property type="entry name" value="3-HYDROXYACYL-COA DEHYDROGENASE-RELATED"/>
    <property type="match status" value="1"/>
</dbReference>
<feature type="domain" description="3-hydroxyacyl-CoA dehydrogenase C-terminal" evidence="9">
    <location>
        <begin position="391"/>
        <end position="439"/>
    </location>
</feature>
<dbReference type="GO" id="GO:0006635">
    <property type="term" value="P:fatty acid beta-oxidation"/>
    <property type="evidence" value="ECO:0007669"/>
    <property type="project" value="UniProtKB-UniPathway"/>
</dbReference>
<dbReference type="SUPFAM" id="SSF48179">
    <property type="entry name" value="6-phosphogluconate dehydrogenase C-terminal domain-like"/>
    <property type="match status" value="2"/>
</dbReference>
<evidence type="ECO:0000256" key="6">
    <source>
        <dbReference type="ARBA" id="ARBA00023027"/>
    </source>
</evidence>
<dbReference type="InterPro" id="IPR008927">
    <property type="entry name" value="6-PGluconate_DH-like_C_sf"/>
</dbReference>
<comment type="similarity">
    <text evidence="2">Belongs to the 3-hydroxyacyl-CoA dehydrogenase family.</text>
</comment>
<dbReference type="InterPro" id="IPR006176">
    <property type="entry name" value="3-OHacyl-CoA_DH_NAD-bd"/>
</dbReference>
<evidence type="ECO:0000256" key="7">
    <source>
        <dbReference type="ARBA" id="ARBA00023098"/>
    </source>
</evidence>
<reference evidence="12" key="1">
    <citation type="submission" date="2016-10" db="EMBL/GenBank/DDBJ databases">
        <authorList>
            <person name="Varghese N."/>
            <person name="Submissions S."/>
        </authorList>
    </citation>
    <scope>NUCLEOTIDE SEQUENCE [LARGE SCALE GENOMIC DNA]</scope>
    <source>
        <strain evidence="12">B48,IBRC-M 10115,DSM 25386,CECT 8001</strain>
    </source>
</reference>
<dbReference type="CDD" id="cd06558">
    <property type="entry name" value="crotonase-like"/>
    <property type="match status" value="1"/>
</dbReference>
<evidence type="ECO:0000256" key="8">
    <source>
        <dbReference type="ARBA" id="ARBA00049556"/>
    </source>
</evidence>
<dbReference type="GO" id="GO:0070403">
    <property type="term" value="F:NAD+ binding"/>
    <property type="evidence" value="ECO:0007669"/>
    <property type="project" value="InterPro"/>
</dbReference>
<comment type="pathway">
    <text evidence="1">Lipid metabolism; fatty acid beta-oxidation.</text>
</comment>
<comment type="catalytic activity">
    <reaction evidence="8">
        <text>a (3S)-3-hydroxyacyl-CoA + NAD(+) = a 3-oxoacyl-CoA + NADH + H(+)</text>
        <dbReference type="Rhea" id="RHEA:22432"/>
        <dbReference type="ChEBI" id="CHEBI:15378"/>
        <dbReference type="ChEBI" id="CHEBI:57318"/>
        <dbReference type="ChEBI" id="CHEBI:57540"/>
        <dbReference type="ChEBI" id="CHEBI:57945"/>
        <dbReference type="ChEBI" id="CHEBI:90726"/>
        <dbReference type="EC" id="1.1.1.35"/>
    </reaction>
</comment>
<evidence type="ECO:0000313" key="11">
    <source>
        <dbReference type="EMBL" id="SEM62849.1"/>
    </source>
</evidence>
<evidence type="ECO:0000256" key="1">
    <source>
        <dbReference type="ARBA" id="ARBA00005005"/>
    </source>
</evidence>
<dbReference type="Gene3D" id="1.10.1040.50">
    <property type="match status" value="1"/>
</dbReference>
<proteinExistence type="inferred from homology"/>
<evidence type="ECO:0000256" key="4">
    <source>
        <dbReference type="ARBA" id="ARBA00022963"/>
    </source>
</evidence>
<dbReference type="SUPFAM" id="SSF51735">
    <property type="entry name" value="NAD(P)-binding Rossmann-fold domains"/>
    <property type="match status" value="1"/>
</dbReference>
<evidence type="ECO:0000259" key="10">
    <source>
        <dbReference type="Pfam" id="PF02737"/>
    </source>
</evidence>
<keyword evidence="6" id="KW-0520">NAD</keyword>
<keyword evidence="7" id="KW-0443">Lipid metabolism</keyword>
<dbReference type="Gene3D" id="3.90.226.10">
    <property type="entry name" value="2-enoyl-CoA Hydratase, Chain A, domain 1"/>
    <property type="match status" value="1"/>
</dbReference>
<protein>
    <submittedName>
        <fullName evidence="11">3-hydroxyacyl-CoA dehydrogenase</fullName>
    </submittedName>
</protein>
<feature type="domain" description="3-hydroxyacyl-CoA dehydrogenase NAD binding" evidence="10">
    <location>
        <begin position="30"/>
        <end position="228"/>
    </location>
</feature>
<evidence type="ECO:0000256" key="3">
    <source>
        <dbReference type="ARBA" id="ARBA00022832"/>
    </source>
</evidence>
<evidence type="ECO:0000313" key="12">
    <source>
        <dbReference type="Proteomes" id="UP000198553"/>
    </source>
</evidence>
<dbReference type="AlphaFoldDB" id="A0A1H7ZZD7"/>
<accession>A0A1H7ZZD7</accession>
<organism evidence="11 12">
    <name type="scientific">Mesobacillus persicus</name>
    <dbReference type="NCBI Taxonomy" id="930146"/>
    <lineage>
        <taxon>Bacteria</taxon>
        <taxon>Bacillati</taxon>
        <taxon>Bacillota</taxon>
        <taxon>Bacilli</taxon>
        <taxon>Bacillales</taxon>
        <taxon>Bacillaceae</taxon>
        <taxon>Mesobacillus</taxon>
    </lineage>
</organism>
<dbReference type="Gene3D" id="3.40.50.720">
    <property type="entry name" value="NAD(P)-binding Rossmann-like Domain"/>
    <property type="match status" value="1"/>
</dbReference>
<dbReference type="EMBL" id="FOBW01000004">
    <property type="protein sequence ID" value="SEM62849.1"/>
    <property type="molecule type" value="Genomic_DNA"/>
</dbReference>
<dbReference type="Pfam" id="PF00725">
    <property type="entry name" value="3HCDH"/>
    <property type="match status" value="2"/>
</dbReference>
<keyword evidence="3" id="KW-0276">Fatty acid metabolism</keyword>
<dbReference type="Pfam" id="PF02737">
    <property type="entry name" value="3HCDH_N"/>
    <property type="match status" value="1"/>
</dbReference>
<dbReference type="SUPFAM" id="SSF52096">
    <property type="entry name" value="ClpP/crotonase"/>
    <property type="match status" value="1"/>
</dbReference>
<sequence>MNIFFGSKMNEYSFKPLSKGETDLMRQIQKAAVLGSGVMGSGIAAHLANIGIPTLLLDIVPRELTEAEKAKGLTLEDKQVRNRISGGALQKLLKQKPAPLASKKNLALIEAGNFEDDMPKLKDVDWIIEVVVENLEIKKKVFTNVDQYRKQGSIVSSNTSGISVEAMAEGRSEDFRKHFLGTHFFNPPRYLKLLEIIPTKETDPEVLSFVKTFGEDRLGKGVVEAKDTPNFIGNRIGTYGLLVTVREMLKGGYSVGEVDSVTGPLIGRAKSATFRTLDVVGLDTFYHVANNVYEQVDGAEKEVFEVPGFLKEMVNRGWLGSKSGQGFFAKQGKEIVELDPNTLEYGPRKKLKTASVEASKQQKGTANKMKALVYADDRAGQLLWSVFSPVFVYSAELLGTIADDIVSIDNAMKWGFGWEMGPFESWDAIGLEKSVAKMEAEGTVVPAWIKEMIGNGFTTFYKVDNGVKYFYSNGEYKAIEVNPKIINLKQVKAEKGVIKQNAGASLIDIGDGVALLEFHSPNNSIGLDVIQMINFAVDEVEKNYKGLVIGNQGKNFCVGANLAMMLMEAQDDNYFELDMTVRQFQQAMMKIKYSAKPVVAAPHGMSLGGGAEVCLPAAHIQASMETYMGLVEVGVGLLPGGGGNKELYIKHLEGLPNGVQIDLQQVANKVFESIATAKTSTSGEEARDNNFLGKFDGVSVNGDHLLYDAKQAALHLYNSGYTAPARKKVPVVGEPGYATLLLGAEQMRLSGFISEHDVEIAKQVAYVIAGGKVPYGTKVDEDYLLNLEREAFLKLVAMPKTQQRMQHMLVKGKPLRN</sequence>